<evidence type="ECO:0000313" key="2">
    <source>
        <dbReference type="EMBL" id="MEO9384058.1"/>
    </source>
</evidence>
<reference evidence="1 3" key="1">
    <citation type="submission" date="2018-05" db="EMBL/GenBank/DDBJ databases">
        <title>Genome sequencing, assembly and analysis of the novel insecticidal bacterium, Chromobacterium phragmitis.</title>
        <authorList>
            <person name="Sparks M.E."/>
            <person name="Blackburn M.B."/>
            <person name="Gundersen-Rindal D.E."/>
        </authorList>
    </citation>
    <scope>NUCLEOTIDE SEQUENCE [LARGE SCALE GENOMIC DNA]</scope>
    <source>
        <strain evidence="1">IIBBL 274-1</strain>
    </source>
</reference>
<dbReference type="Proteomes" id="UP000252038">
    <property type="component" value="Chromosome"/>
</dbReference>
<evidence type="ECO:0000313" key="3">
    <source>
        <dbReference type="Proteomes" id="UP000252038"/>
    </source>
</evidence>
<name>A0A344UM93_9NEIS</name>
<dbReference type="InterPro" id="IPR017021">
    <property type="entry name" value="UCP033763"/>
</dbReference>
<accession>A0A344UM93</accession>
<reference evidence="2 4" key="2">
    <citation type="submission" date="2024-05" db="EMBL/GenBank/DDBJ databases">
        <authorList>
            <person name="De Oliveira J.P."/>
            <person name="Noriler S.A."/>
            <person name="De Oliveira A.G."/>
            <person name="Sipoli D.S."/>
        </authorList>
    </citation>
    <scope>NUCLEOTIDE SEQUENCE [LARGE SCALE GENOMIC DNA]</scope>
    <source>
        <strain evidence="2 4">LABIM192</strain>
    </source>
</reference>
<dbReference type="EMBL" id="JBDXMI010000001">
    <property type="protein sequence ID" value="MEO9384058.1"/>
    <property type="molecule type" value="Genomic_DNA"/>
</dbReference>
<evidence type="ECO:0000313" key="4">
    <source>
        <dbReference type="Proteomes" id="UP001462502"/>
    </source>
</evidence>
<evidence type="ECO:0000313" key="1">
    <source>
        <dbReference type="EMBL" id="AXE36391.1"/>
    </source>
</evidence>
<gene>
    <name evidence="2" type="ORF">ABI908_07975</name>
    <name evidence="1" type="ORF">DK843_20095</name>
</gene>
<sequence length="137" mass="14440">MSAIRCVVIINPELPLGIIANTAAVLAMSLGKLRPALVGRDLPDAQGGLRTGITTVPIPVLRGSASQLRELRAAARAFSTELTLVELTSATLRTRSYQEYAAELAATAEADIDYQGLALCGPAKRVRQLTGSLGLLR</sequence>
<keyword evidence="4" id="KW-1185">Reference proteome</keyword>
<dbReference type="AlphaFoldDB" id="A0A344UM93"/>
<dbReference type="SUPFAM" id="SSF102462">
    <property type="entry name" value="Peptidyl-tRNA hydrolase II"/>
    <property type="match status" value="1"/>
</dbReference>
<dbReference type="KEGG" id="chrb:DK843_20095"/>
<dbReference type="Pfam" id="PF09391">
    <property type="entry name" value="DUF2000"/>
    <property type="match status" value="1"/>
</dbReference>
<organism evidence="1 3">
    <name type="scientific">Chromobacterium phragmitis</name>
    <dbReference type="NCBI Taxonomy" id="2202141"/>
    <lineage>
        <taxon>Bacteria</taxon>
        <taxon>Pseudomonadati</taxon>
        <taxon>Pseudomonadota</taxon>
        <taxon>Betaproteobacteria</taxon>
        <taxon>Neisseriales</taxon>
        <taxon>Chromobacteriaceae</taxon>
        <taxon>Chromobacterium</taxon>
    </lineage>
</organism>
<protein>
    <submittedName>
        <fullName evidence="1">DUF2000 domain-containing protein</fullName>
    </submittedName>
</protein>
<dbReference type="RefSeq" id="WP_114074161.1">
    <property type="nucleotide sequence ID" value="NZ_CP029554.1"/>
</dbReference>
<dbReference type="Gene3D" id="3.40.1490.10">
    <property type="entry name" value="Bit1"/>
    <property type="match status" value="1"/>
</dbReference>
<dbReference type="InterPro" id="IPR023476">
    <property type="entry name" value="Pep_tRNA_hydro_II_dom_sf"/>
</dbReference>
<dbReference type="Proteomes" id="UP001462502">
    <property type="component" value="Unassembled WGS sequence"/>
</dbReference>
<proteinExistence type="predicted"/>
<dbReference type="EMBL" id="CP029554">
    <property type="protein sequence ID" value="AXE36391.1"/>
    <property type="molecule type" value="Genomic_DNA"/>
</dbReference>
<dbReference type="PIRSF" id="PIRSF033736">
    <property type="entry name" value="UCP033763"/>
    <property type="match status" value="1"/>
</dbReference>
<dbReference type="InterPro" id="IPR018988">
    <property type="entry name" value="DUF2000"/>
</dbReference>